<reference evidence="1 2" key="2">
    <citation type="submission" date="2009-11" db="EMBL/GenBank/DDBJ databases">
        <title>The Genome Sequence of Allomyces macrogynus strain ATCC 38327.</title>
        <authorList>
            <consortium name="The Broad Institute Genome Sequencing Platform"/>
            <person name="Russ C."/>
            <person name="Cuomo C."/>
            <person name="Shea T."/>
            <person name="Young S.K."/>
            <person name="Zeng Q."/>
            <person name="Koehrsen M."/>
            <person name="Haas B."/>
            <person name="Borodovsky M."/>
            <person name="Guigo R."/>
            <person name="Alvarado L."/>
            <person name="Berlin A."/>
            <person name="Borenstein D."/>
            <person name="Chen Z."/>
            <person name="Engels R."/>
            <person name="Freedman E."/>
            <person name="Gellesch M."/>
            <person name="Goldberg J."/>
            <person name="Griggs A."/>
            <person name="Gujja S."/>
            <person name="Heiman D."/>
            <person name="Hepburn T."/>
            <person name="Howarth C."/>
            <person name="Jen D."/>
            <person name="Larson L."/>
            <person name="Lewis B."/>
            <person name="Mehta T."/>
            <person name="Park D."/>
            <person name="Pearson M."/>
            <person name="Roberts A."/>
            <person name="Saif S."/>
            <person name="Shenoy N."/>
            <person name="Sisk P."/>
            <person name="Stolte C."/>
            <person name="Sykes S."/>
            <person name="Walk T."/>
            <person name="White J."/>
            <person name="Yandava C."/>
            <person name="Burger G."/>
            <person name="Gray M.W."/>
            <person name="Holland P.W.H."/>
            <person name="King N."/>
            <person name="Lang F.B.F."/>
            <person name="Roger A.J."/>
            <person name="Ruiz-Trillo I."/>
            <person name="Lander E."/>
            <person name="Nusbaum C."/>
        </authorList>
    </citation>
    <scope>NUCLEOTIDE SEQUENCE [LARGE SCALE GENOMIC DNA]</scope>
    <source>
        <strain evidence="1 2">ATCC 38327</strain>
    </source>
</reference>
<gene>
    <name evidence="1" type="ORF">AMAG_18649</name>
</gene>
<dbReference type="EMBL" id="GG745338">
    <property type="protein sequence ID" value="KNE61574.1"/>
    <property type="molecule type" value="Genomic_DNA"/>
</dbReference>
<evidence type="ECO:0000313" key="2">
    <source>
        <dbReference type="Proteomes" id="UP000054350"/>
    </source>
</evidence>
<keyword evidence="2" id="KW-1185">Reference proteome</keyword>
<dbReference type="AlphaFoldDB" id="A0A0L0SGK1"/>
<name>A0A0L0SGK1_ALLM3</name>
<organism evidence="1 2">
    <name type="scientific">Allomyces macrogynus (strain ATCC 38327)</name>
    <name type="common">Allomyces javanicus var. macrogynus</name>
    <dbReference type="NCBI Taxonomy" id="578462"/>
    <lineage>
        <taxon>Eukaryota</taxon>
        <taxon>Fungi</taxon>
        <taxon>Fungi incertae sedis</taxon>
        <taxon>Blastocladiomycota</taxon>
        <taxon>Blastocladiomycetes</taxon>
        <taxon>Blastocladiales</taxon>
        <taxon>Blastocladiaceae</taxon>
        <taxon>Allomyces</taxon>
    </lineage>
</organism>
<dbReference type="Proteomes" id="UP000054350">
    <property type="component" value="Unassembled WGS sequence"/>
</dbReference>
<dbReference type="VEuPathDB" id="FungiDB:AMAG_18649"/>
<accession>A0A0L0SGK1</accession>
<sequence>MQDAEIITPQGVASCSCTLTFLAQPASDQHPWCPRNVVNHESVENGQGGGPSLAHSIHRTVPPLPCFSKGWHATAHIDLDQEPCAASEQPSLVPWNSMTSVQLISGGGVMAGQNLVHSALHFSLQCQFPLDLTVVSAWWGQGRSTSGKLVVSPLLPTKASFPFELRTAIHSEGWVIERPSIPAP</sequence>
<proteinExistence type="predicted"/>
<evidence type="ECO:0000313" key="1">
    <source>
        <dbReference type="EMBL" id="KNE61574.1"/>
    </source>
</evidence>
<reference evidence="1 2" key="1">
    <citation type="submission" date="2009-11" db="EMBL/GenBank/DDBJ databases">
        <title>Annotation of Allomyces macrogynus ATCC 38327.</title>
        <authorList>
            <consortium name="The Broad Institute Genome Sequencing Platform"/>
            <person name="Russ C."/>
            <person name="Cuomo C."/>
            <person name="Burger G."/>
            <person name="Gray M.W."/>
            <person name="Holland P.W.H."/>
            <person name="King N."/>
            <person name="Lang F.B.F."/>
            <person name="Roger A.J."/>
            <person name="Ruiz-Trillo I."/>
            <person name="Young S.K."/>
            <person name="Zeng Q."/>
            <person name="Gargeya S."/>
            <person name="Fitzgerald M."/>
            <person name="Haas B."/>
            <person name="Abouelleil A."/>
            <person name="Alvarado L."/>
            <person name="Arachchi H.M."/>
            <person name="Berlin A."/>
            <person name="Chapman S.B."/>
            <person name="Gearin G."/>
            <person name="Goldberg J."/>
            <person name="Griggs A."/>
            <person name="Gujja S."/>
            <person name="Hansen M."/>
            <person name="Heiman D."/>
            <person name="Howarth C."/>
            <person name="Larimer J."/>
            <person name="Lui A."/>
            <person name="MacDonald P.J.P."/>
            <person name="McCowen C."/>
            <person name="Montmayeur A."/>
            <person name="Murphy C."/>
            <person name="Neiman D."/>
            <person name="Pearson M."/>
            <person name="Priest M."/>
            <person name="Roberts A."/>
            <person name="Saif S."/>
            <person name="Shea T."/>
            <person name="Sisk P."/>
            <person name="Stolte C."/>
            <person name="Sykes S."/>
            <person name="Wortman J."/>
            <person name="Nusbaum C."/>
            <person name="Birren B."/>
        </authorList>
    </citation>
    <scope>NUCLEOTIDE SEQUENCE [LARGE SCALE GENOMIC DNA]</scope>
    <source>
        <strain evidence="1 2">ATCC 38327</strain>
    </source>
</reference>
<protein>
    <submittedName>
        <fullName evidence="1">Uncharacterized protein</fullName>
    </submittedName>
</protein>